<reference evidence="2" key="1">
    <citation type="submission" date="2024-06" db="EMBL/GenBank/DDBJ databases">
        <authorList>
            <person name="Sun Y."/>
        </authorList>
    </citation>
    <scope>NUCLEOTIDE SEQUENCE</scope>
    <source>
        <strain evidence="2">IGA1.0</strain>
    </source>
</reference>
<evidence type="ECO:0000313" key="2">
    <source>
        <dbReference type="EMBL" id="XBS89807.1"/>
    </source>
</evidence>
<keyword evidence="1" id="KW-0812">Transmembrane</keyword>
<evidence type="ECO:0000256" key="1">
    <source>
        <dbReference type="SAM" id="Phobius"/>
    </source>
</evidence>
<feature type="transmembrane region" description="Helical" evidence="1">
    <location>
        <begin position="25"/>
        <end position="45"/>
    </location>
</feature>
<accession>A0AAU7QJV7</accession>
<dbReference type="RefSeq" id="WP_157581966.1">
    <property type="nucleotide sequence ID" value="NZ_CP157948.1"/>
</dbReference>
<dbReference type="AlphaFoldDB" id="A0AAU7QJV7"/>
<gene>
    <name evidence="2" type="ORF">ABNK63_15645</name>
</gene>
<protein>
    <recommendedName>
        <fullName evidence="3">DUF2970 domain-containing protein</fullName>
    </recommendedName>
</protein>
<sequence length="47" mass="5355">MKQETTRSPVADGDDSRRRGVRRTVTVLVAIVAFFFLISFVQIVLMK</sequence>
<dbReference type="EMBL" id="CP157948">
    <property type="protein sequence ID" value="XBS89807.1"/>
    <property type="molecule type" value="Genomic_DNA"/>
</dbReference>
<proteinExistence type="predicted"/>
<keyword evidence="1" id="KW-0472">Membrane</keyword>
<evidence type="ECO:0008006" key="3">
    <source>
        <dbReference type="Google" id="ProtNLM"/>
    </source>
</evidence>
<organism evidence="2">
    <name type="scientific">Rhodanobacter sp. IGA1.0</name>
    <dbReference type="NCBI Taxonomy" id="3158582"/>
    <lineage>
        <taxon>Bacteria</taxon>
        <taxon>Pseudomonadati</taxon>
        <taxon>Pseudomonadota</taxon>
        <taxon>Gammaproteobacteria</taxon>
        <taxon>Lysobacterales</taxon>
        <taxon>Rhodanobacteraceae</taxon>
        <taxon>Rhodanobacter</taxon>
    </lineage>
</organism>
<keyword evidence="1" id="KW-1133">Transmembrane helix</keyword>
<name>A0AAU7QJV7_9GAMM</name>